<gene>
    <name evidence="3" type="ORF">HMPREF9238_00800</name>
</gene>
<dbReference type="OrthoDB" id="509705at2"/>
<dbReference type="SUPFAM" id="SSF53756">
    <property type="entry name" value="UDP-Glycosyltransferase/glycogen phosphorylase"/>
    <property type="match status" value="1"/>
</dbReference>
<evidence type="ECO:0000313" key="3">
    <source>
        <dbReference type="EMBL" id="EPD31043.1"/>
    </source>
</evidence>
<dbReference type="AlphaFoldDB" id="A0A9W5REH9"/>
<organism evidence="3 4">
    <name type="scientific">Gleimia europaea ACS-120-V-Col10b</name>
    <dbReference type="NCBI Taxonomy" id="883069"/>
    <lineage>
        <taxon>Bacteria</taxon>
        <taxon>Bacillati</taxon>
        <taxon>Actinomycetota</taxon>
        <taxon>Actinomycetes</taxon>
        <taxon>Actinomycetales</taxon>
        <taxon>Actinomycetaceae</taxon>
        <taxon>Gleimia</taxon>
    </lineage>
</organism>
<keyword evidence="4" id="KW-1185">Reference proteome</keyword>
<evidence type="ECO:0000313" key="4">
    <source>
        <dbReference type="Proteomes" id="UP000014387"/>
    </source>
</evidence>
<evidence type="ECO:0000259" key="2">
    <source>
        <dbReference type="Pfam" id="PF00534"/>
    </source>
</evidence>
<dbReference type="InterPro" id="IPR001296">
    <property type="entry name" value="Glyco_trans_1"/>
</dbReference>
<dbReference type="Pfam" id="PF00534">
    <property type="entry name" value="Glycos_transf_1"/>
    <property type="match status" value="1"/>
</dbReference>
<proteinExistence type="predicted"/>
<reference evidence="3 4" key="1">
    <citation type="submission" date="2013-05" db="EMBL/GenBank/DDBJ databases">
        <title>The Genome Sequence of Actinomyces europaeus ACS-120-V-COL10B.</title>
        <authorList>
            <consortium name="The Broad Institute Genomics Platform"/>
            <person name="Earl A."/>
            <person name="Ward D."/>
            <person name="Feldgarden M."/>
            <person name="Gevers D."/>
            <person name="Saerens B."/>
            <person name="Vaneechoutte M."/>
            <person name="Walker B."/>
            <person name="Young S."/>
            <person name="Zeng Q."/>
            <person name="Gargeya S."/>
            <person name="Fitzgerald M."/>
            <person name="Haas B."/>
            <person name="Abouelleil A."/>
            <person name="Allen A.W."/>
            <person name="Alvarado L."/>
            <person name="Arachchi H.M."/>
            <person name="Berlin A.M."/>
            <person name="Chapman S.B."/>
            <person name="Gainer-Dewar J."/>
            <person name="Goldberg J."/>
            <person name="Griggs A."/>
            <person name="Gujja S."/>
            <person name="Hansen M."/>
            <person name="Howarth C."/>
            <person name="Imamovic A."/>
            <person name="Ireland A."/>
            <person name="Larimer J."/>
            <person name="McCowan C."/>
            <person name="Murphy C."/>
            <person name="Pearson M."/>
            <person name="Poon T.W."/>
            <person name="Priest M."/>
            <person name="Roberts A."/>
            <person name="Saif S."/>
            <person name="Shea T."/>
            <person name="Sisk P."/>
            <person name="Sykes S."/>
            <person name="Wortman J."/>
            <person name="Nusbaum C."/>
            <person name="Birren B."/>
        </authorList>
    </citation>
    <scope>NUCLEOTIDE SEQUENCE [LARGE SCALE GENOMIC DNA]</scope>
    <source>
        <strain evidence="3 4">ACS-120-V-Col10b</strain>
    </source>
</reference>
<comment type="caution">
    <text evidence="3">The sequence shown here is derived from an EMBL/GenBank/DDBJ whole genome shotgun (WGS) entry which is preliminary data.</text>
</comment>
<keyword evidence="1" id="KW-0808">Transferase</keyword>
<name>A0A9W5REH9_9ACTO</name>
<dbReference type="EMBL" id="AGWN01000001">
    <property type="protein sequence ID" value="EPD31043.1"/>
    <property type="molecule type" value="Genomic_DNA"/>
</dbReference>
<sequence length="319" mass="36023">MRVLHYYPNLTQGGMGTVLRTRAKNLPGHKFDFLFSNDSGGGNIFDELPNVEFRLVRKDRLENYLTFTLSQRRYDEVIFTSAPEIANKVFESLPLALRVYEFHSSDVRVLSSEVEKLDLRRVDEVRVPSDYLAGIIQSLLPANAQRLVRVVPNQVDEDMFFVDKHEHGIDLSPTLIWVGQFSRAKGYNDFLRVLGNLPENYAGEMYFSGRVPAEMVIDLMAEIARSGVQDRVSIFYNVPQQELAKRYRELGDSAVLVSTSLLESFGYGVYEALKCGLRCAVYELPALNAFHEEFPGMISTAPLGEISALAESILQLHTA</sequence>
<feature type="domain" description="Glycosyl transferase family 1" evidence="2">
    <location>
        <begin position="172"/>
        <end position="285"/>
    </location>
</feature>
<dbReference type="PANTHER" id="PTHR46401">
    <property type="entry name" value="GLYCOSYLTRANSFERASE WBBK-RELATED"/>
    <property type="match status" value="1"/>
</dbReference>
<dbReference type="Proteomes" id="UP000014387">
    <property type="component" value="Unassembled WGS sequence"/>
</dbReference>
<dbReference type="PANTHER" id="PTHR46401:SF2">
    <property type="entry name" value="GLYCOSYLTRANSFERASE WBBK-RELATED"/>
    <property type="match status" value="1"/>
</dbReference>
<accession>A0A9W5REH9</accession>
<evidence type="ECO:0000256" key="1">
    <source>
        <dbReference type="ARBA" id="ARBA00022679"/>
    </source>
</evidence>
<dbReference type="GO" id="GO:0016757">
    <property type="term" value="F:glycosyltransferase activity"/>
    <property type="evidence" value="ECO:0007669"/>
    <property type="project" value="InterPro"/>
</dbReference>
<dbReference type="Gene3D" id="3.40.50.2000">
    <property type="entry name" value="Glycogen Phosphorylase B"/>
    <property type="match status" value="2"/>
</dbReference>
<protein>
    <recommendedName>
        <fullName evidence="2">Glycosyl transferase family 1 domain-containing protein</fullName>
    </recommendedName>
</protein>